<evidence type="ECO:0000256" key="3">
    <source>
        <dbReference type="ARBA" id="ARBA00022500"/>
    </source>
</evidence>
<dbReference type="SMART" id="SM00199">
    <property type="entry name" value="SCY"/>
    <property type="match status" value="1"/>
</dbReference>
<dbReference type="GO" id="GO:0006954">
    <property type="term" value="P:inflammatory response"/>
    <property type="evidence" value="ECO:0007669"/>
    <property type="project" value="UniProtKB-KW"/>
</dbReference>
<reference evidence="12 13" key="1">
    <citation type="submission" date="2016-02" db="EMBL/GenBank/DDBJ databases">
        <title>Band-tailed pigeon sequencing and assembly.</title>
        <authorList>
            <person name="Soares A.E."/>
            <person name="Novak B.J."/>
            <person name="Rice E.S."/>
            <person name="O'Connell B."/>
            <person name="Chang D."/>
            <person name="Weber S."/>
            <person name="Shapiro B."/>
        </authorList>
    </citation>
    <scope>NUCLEOTIDE SEQUENCE [LARGE SCALE GENOMIC DNA]</scope>
    <source>
        <strain evidence="12">BTP2013</strain>
        <tissue evidence="12">Blood</tissue>
    </source>
</reference>
<evidence type="ECO:0000256" key="8">
    <source>
        <dbReference type="ARBA" id="ARBA00023198"/>
    </source>
</evidence>
<dbReference type="GO" id="GO:0005615">
    <property type="term" value="C:extracellular space"/>
    <property type="evidence" value="ECO:0007669"/>
    <property type="project" value="UniProtKB-KW"/>
</dbReference>
<keyword evidence="8" id="KW-0395">Inflammatory response</keyword>
<sequence>MPTARTALVVTVLLTLSLCCDAALSSPSECCYDYRNSRLPLVKLKGYYIAPPECFNPAIVFVVGNGITVCAHPEADWVKKAIRYLEKKKGHRAS</sequence>
<dbReference type="AlphaFoldDB" id="A0A1V4K0Q3"/>
<protein>
    <recommendedName>
        <fullName evidence="10">C-C motif chemokine</fullName>
    </recommendedName>
</protein>
<evidence type="ECO:0000256" key="6">
    <source>
        <dbReference type="ARBA" id="ARBA00022729"/>
    </source>
</evidence>
<feature type="domain" description="Chemokine interleukin-8-like" evidence="11">
    <location>
        <begin position="27"/>
        <end position="85"/>
    </location>
</feature>
<keyword evidence="13" id="KW-1185">Reference proteome</keyword>
<dbReference type="InterPro" id="IPR039809">
    <property type="entry name" value="Chemokine_b/g/d"/>
</dbReference>
<feature type="signal peptide" evidence="10">
    <location>
        <begin position="1"/>
        <end position="22"/>
    </location>
</feature>
<proteinExistence type="inferred from homology"/>
<keyword evidence="7" id="KW-1015">Disulfide bond</keyword>
<comment type="similarity">
    <text evidence="2 10">Belongs to the intercrine beta (chemokine CC) family.</text>
</comment>
<dbReference type="PROSITE" id="PS00472">
    <property type="entry name" value="SMALL_CYTOKINES_CC"/>
    <property type="match status" value="1"/>
</dbReference>
<dbReference type="CDD" id="cd00272">
    <property type="entry name" value="Chemokine_CC"/>
    <property type="match status" value="1"/>
</dbReference>
<evidence type="ECO:0000313" key="12">
    <source>
        <dbReference type="EMBL" id="OPJ78038.1"/>
    </source>
</evidence>
<evidence type="ECO:0000256" key="2">
    <source>
        <dbReference type="ARBA" id="ARBA00010868"/>
    </source>
</evidence>
<accession>A0A1V4K0Q3</accession>
<comment type="function">
    <text evidence="9">Chemokine, which displays chemotactic activity for T lymphocytes, preferentially Th2 cells, but not monocytes or granulocytes. Therefore plays an important role in a wide range of inflammatory and immunological processes. Acts by binding to CCR4 at T-cell surface. Mediates GM-CSF/CSF2-driven pain and inflammation. In the brain, required to maintain the typical, highly branched morphology of hippocampal microglia under homeostatic conditions. May be important for the appropriate adaptation of microglial morphology and synaptic plasticity to acute lipopolysaccharide (LPS)-induced neuroinflammation. Plays a role in wound healing, mainly by inducing fibroblast migration into the wound.</text>
</comment>
<dbReference type="GO" id="GO:0006955">
    <property type="term" value="P:immune response"/>
    <property type="evidence" value="ECO:0007669"/>
    <property type="project" value="InterPro"/>
</dbReference>
<dbReference type="InterPro" id="IPR001811">
    <property type="entry name" value="Chemokine_IL8-like_dom"/>
</dbReference>
<evidence type="ECO:0000256" key="10">
    <source>
        <dbReference type="RuleBase" id="RU361150"/>
    </source>
</evidence>
<keyword evidence="5 10" id="KW-0964">Secreted</keyword>
<evidence type="ECO:0000256" key="7">
    <source>
        <dbReference type="ARBA" id="ARBA00023157"/>
    </source>
</evidence>
<comment type="subcellular location">
    <subcellularLocation>
        <location evidence="1 10">Secreted</location>
    </subcellularLocation>
</comment>
<evidence type="ECO:0000259" key="11">
    <source>
        <dbReference type="SMART" id="SM00199"/>
    </source>
</evidence>
<comment type="caution">
    <text evidence="12">The sequence shown here is derived from an EMBL/GenBank/DDBJ whole genome shotgun (WGS) entry which is preliminary data.</text>
</comment>
<dbReference type="Gene3D" id="2.40.50.40">
    <property type="match status" value="1"/>
</dbReference>
<dbReference type="InterPro" id="IPR036048">
    <property type="entry name" value="Interleukin_8-like_sf"/>
</dbReference>
<dbReference type="InterPro" id="IPR000827">
    <property type="entry name" value="Chemokine_CC_CS"/>
</dbReference>
<gene>
    <name evidence="12" type="primary">CCL17</name>
    <name evidence="12" type="ORF">AV530_015039</name>
</gene>
<dbReference type="STRING" id="372326.A0A1V4K0Q3"/>
<dbReference type="EMBL" id="LSYS01005191">
    <property type="protein sequence ID" value="OPJ78038.1"/>
    <property type="molecule type" value="Genomic_DNA"/>
</dbReference>
<dbReference type="GO" id="GO:0008009">
    <property type="term" value="F:chemokine activity"/>
    <property type="evidence" value="ECO:0007669"/>
    <property type="project" value="InterPro"/>
</dbReference>
<feature type="chain" id="PRO_5011821002" description="C-C motif chemokine" evidence="10">
    <location>
        <begin position="23"/>
        <end position="94"/>
    </location>
</feature>
<dbReference type="OrthoDB" id="9892424at2759"/>
<dbReference type="Pfam" id="PF00048">
    <property type="entry name" value="IL8"/>
    <property type="match status" value="1"/>
</dbReference>
<dbReference type="PANTHER" id="PTHR12015:SF111">
    <property type="entry name" value="C-C MOTIF CHEMOKINE 17"/>
    <property type="match status" value="1"/>
</dbReference>
<dbReference type="SUPFAM" id="SSF54117">
    <property type="entry name" value="Interleukin 8-like chemokines"/>
    <property type="match status" value="1"/>
</dbReference>
<evidence type="ECO:0000256" key="1">
    <source>
        <dbReference type="ARBA" id="ARBA00004613"/>
    </source>
</evidence>
<keyword evidence="4 10" id="KW-0202">Cytokine</keyword>
<name>A0A1V4K0Q3_PATFA</name>
<organism evidence="12 13">
    <name type="scientific">Patagioenas fasciata monilis</name>
    <dbReference type="NCBI Taxonomy" id="372326"/>
    <lineage>
        <taxon>Eukaryota</taxon>
        <taxon>Metazoa</taxon>
        <taxon>Chordata</taxon>
        <taxon>Craniata</taxon>
        <taxon>Vertebrata</taxon>
        <taxon>Euteleostomi</taxon>
        <taxon>Archelosauria</taxon>
        <taxon>Archosauria</taxon>
        <taxon>Dinosauria</taxon>
        <taxon>Saurischia</taxon>
        <taxon>Theropoda</taxon>
        <taxon>Coelurosauria</taxon>
        <taxon>Aves</taxon>
        <taxon>Neognathae</taxon>
        <taxon>Neoaves</taxon>
        <taxon>Columbimorphae</taxon>
        <taxon>Columbiformes</taxon>
        <taxon>Columbidae</taxon>
        <taxon>Patagioenas</taxon>
    </lineage>
</organism>
<dbReference type="PANTHER" id="PTHR12015">
    <property type="entry name" value="SMALL INDUCIBLE CYTOKINE A"/>
    <property type="match status" value="1"/>
</dbReference>
<evidence type="ECO:0000313" key="13">
    <source>
        <dbReference type="Proteomes" id="UP000190648"/>
    </source>
</evidence>
<evidence type="ECO:0000256" key="4">
    <source>
        <dbReference type="ARBA" id="ARBA00022514"/>
    </source>
</evidence>
<evidence type="ECO:0000256" key="9">
    <source>
        <dbReference type="ARBA" id="ARBA00046039"/>
    </source>
</evidence>
<keyword evidence="3 10" id="KW-0145">Chemotaxis</keyword>
<dbReference type="Proteomes" id="UP000190648">
    <property type="component" value="Unassembled WGS sequence"/>
</dbReference>
<evidence type="ECO:0000256" key="5">
    <source>
        <dbReference type="ARBA" id="ARBA00022525"/>
    </source>
</evidence>
<keyword evidence="6 10" id="KW-0732">Signal</keyword>